<keyword evidence="4 7" id="KW-0812">Transmembrane</keyword>
<keyword evidence="6 7" id="KW-0472">Membrane</keyword>
<reference evidence="9" key="1">
    <citation type="submission" date="2025-08" db="UniProtKB">
        <authorList>
            <consortium name="RefSeq"/>
        </authorList>
    </citation>
    <scope>IDENTIFICATION</scope>
</reference>
<evidence type="ECO:0000256" key="5">
    <source>
        <dbReference type="ARBA" id="ARBA00022989"/>
    </source>
</evidence>
<name>A0ABM1E7A2_PRICU</name>
<feature type="transmembrane region" description="Helical" evidence="7">
    <location>
        <begin position="112"/>
        <end position="136"/>
    </location>
</feature>
<sequence length="257" mass="30019">VEIERITRNDDADEAVLNLKAEWDECKSKLLSVYNRYVRSILRQLGEHDFVEDTYYNAIYKVTPEDYLRLRDVESTLTLNFHDIYEVLERILVNIESTSHEEQTWLRKLEKYLAISLFEATQLVLIVVSPVYATWLVARMQLDWTRKVPGILLTLFLISVVWTWKHLYEQAIAEKAAELAQSIPPECNPQEMTWQQAIWGYFVAPSMTVQKKTACAKYHEMLMVNPLWTVPPTQAVAVTVIRIVLLCACLLRRWLSP</sequence>
<dbReference type="GeneID" id="106809499"/>
<keyword evidence="8" id="KW-1185">Reference proteome</keyword>
<proteinExistence type="inferred from homology"/>
<evidence type="ECO:0000256" key="4">
    <source>
        <dbReference type="ARBA" id="ARBA00022692"/>
    </source>
</evidence>
<dbReference type="RefSeq" id="XP_014668073.1">
    <property type="nucleotide sequence ID" value="XM_014812587.1"/>
</dbReference>
<evidence type="ECO:0000256" key="1">
    <source>
        <dbReference type="ARBA" id="ARBA00004141"/>
    </source>
</evidence>
<feature type="non-terminal residue" evidence="9">
    <location>
        <position position="1"/>
    </location>
</feature>
<evidence type="ECO:0000313" key="8">
    <source>
        <dbReference type="Proteomes" id="UP000695022"/>
    </source>
</evidence>
<accession>A0ABM1E7A2</accession>
<comment type="subcellular location">
    <subcellularLocation>
        <location evidence="1">Membrane</location>
        <topology evidence="1">Multi-pass membrane protein</topology>
    </subcellularLocation>
</comment>
<dbReference type="Pfam" id="PF05934">
    <property type="entry name" value="MCLC"/>
    <property type="match status" value="1"/>
</dbReference>
<evidence type="ECO:0000256" key="3">
    <source>
        <dbReference type="ARBA" id="ARBA00015571"/>
    </source>
</evidence>
<keyword evidence="5 7" id="KW-1133">Transmembrane helix</keyword>
<comment type="similarity">
    <text evidence="2">Belongs to the chloride channel MCLC family.</text>
</comment>
<evidence type="ECO:0000256" key="7">
    <source>
        <dbReference type="SAM" id="Phobius"/>
    </source>
</evidence>
<dbReference type="InterPro" id="IPR009231">
    <property type="entry name" value="Chloride_chnl_CLIC-like"/>
</dbReference>
<gene>
    <name evidence="9" type="primary">LOC106809499</name>
</gene>
<protein>
    <recommendedName>
        <fullName evidence="3">Chloride channel CLIC-like protein 1</fullName>
    </recommendedName>
</protein>
<evidence type="ECO:0000256" key="2">
    <source>
        <dbReference type="ARBA" id="ARBA00005944"/>
    </source>
</evidence>
<organism evidence="8 9">
    <name type="scientific">Priapulus caudatus</name>
    <name type="common">Priapulid worm</name>
    <dbReference type="NCBI Taxonomy" id="37621"/>
    <lineage>
        <taxon>Eukaryota</taxon>
        <taxon>Metazoa</taxon>
        <taxon>Ecdysozoa</taxon>
        <taxon>Scalidophora</taxon>
        <taxon>Priapulida</taxon>
        <taxon>Priapulimorpha</taxon>
        <taxon>Priapulimorphida</taxon>
        <taxon>Priapulidae</taxon>
        <taxon>Priapulus</taxon>
    </lineage>
</organism>
<evidence type="ECO:0000313" key="9">
    <source>
        <dbReference type="RefSeq" id="XP_014668073.1"/>
    </source>
</evidence>
<dbReference type="PANTHER" id="PTHR34093:SF1">
    <property type="entry name" value="CHLORIDE CHANNEL CLIC-LIKE PROTEIN 1"/>
    <property type="match status" value="1"/>
</dbReference>
<feature type="transmembrane region" description="Helical" evidence="7">
    <location>
        <begin position="148"/>
        <end position="164"/>
    </location>
</feature>
<dbReference type="Proteomes" id="UP000695022">
    <property type="component" value="Unplaced"/>
</dbReference>
<dbReference type="PANTHER" id="PTHR34093">
    <property type="entry name" value="CHLORIDE CHANNEL CLIC-LIKE PROTEIN 1"/>
    <property type="match status" value="1"/>
</dbReference>
<evidence type="ECO:0000256" key="6">
    <source>
        <dbReference type="ARBA" id="ARBA00023136"/>
    </source>
</evidence>